<name>A0A1N7F827_9EURY</name>
<organism evidence="2 3">
    <name type="scientific">Haladaptatus litoreus</name>
    <dbReference type="NCBI Taxonomy" id="553468"/>
    <lineage>
        <taxon>Archaea</taxon>
        <taxon>Methanobacteriati</taxon>
        <taxon>Methanobacteriota</taxon>
        <taxon>Stenosarchaea group</taxon>
        <taxon>Halobacteria</taxon>
        <taxon>Halobacteriales</taxon>
        <taxon>Haladaptataceae</taxon>
        <taxon>Haladaptatus</taxon>
    </lineage>
</organism>
<feature type="transmembrane region" description="Helical" evidence="1">
    <location>
        <begin position="21"/>
        <end position="41"/>
    </location>
</feature>
<feature type="transmembrane region" description="Helical" evidence="1">
    <location>
        <begin position="47"/>
        <end position="67"/>
    </location>
</feature>
<accession>A0A1N7F827</accession>
<keyword evidence="3" id="KW-1185">Reference proteome</keyword>
<dbReference type="AlphaFoldDB" id="A0A1N7F827"/>
<evidence type="ECO:0000313" key="2">
    <source>
        <dbReference type="EMBL" id="SIR96464.1"/>
    </source>
</evidence>
<keyword evidence="1" id="KW-0472">Membrane</keyword>
<protein>
    <submittedName>
        <fullName evidence="2">Uncharacterized protein</fullName>
    </submittedName>
</protein>
<dbReference type="EMBL" id="FTNO01000008">
    <property type="protein sequence ID" value="SIR96464.1"/>
    <property type="molecule type" value="Genomic_DNA"/>
</dbReference>
<keyword evidence="1" id="KW-1133">Transmembrane helix</keyword>
<reference evidence="3" key="1">
    <citation type="submission" date="2017-01" db="EMBL/GenBank/DDBJ databases">
        <authorList>
            <person name="Varghese N."/>
            <person name="Submissions S."/>
        </authorList>
    </citation>
    <scope>NUCLEOTIDE SEQUENCE [LARGE SCALE GENOMIC DNA]</scope>
    <source>
        <strain evidence="3">CGMCC 1.7737</strain>
    </source>
</reference>
<evidence type="ECO:0000313" key="3">
    <source>
        <dbReference type="Proteomes" id="UP000186914"/>
    </source>
</evidence>
<sequence length="69" mass="7576">MSALDSTSEETMIFPNQRWNLALAAMFTLLGVYFILSPQMGAGSSTAGVPLLLFGVFGFIVSFVRYVRH</sequence>
<evidence type="ECO:0000256" key="1">
    <source>
        <dbReference type="SAM" id="Phobius"/>
    </source>
</evidence>
<keyword evidence="1" id="KW-0812">Transmembrane</keyword>
<dbReference type="RefSeq" id="WP_076433291.1">
    <property type="nucleotide sequence ID" value="NZ_FTNO01000008.1"/>
</dbReference>
<gene>
    <name evidence="2" type="ORF">SAMN05421858_4799</name>
</gene>
<proteinExistence type="predicted"/>
<dbReference type="Proteomes" id="UP000186914">
    <property type="component" value="Unassembled WGS sequence"/>
</dbReference>